<sequence>MMDRKKIKYLFLITGMPMGGAERVMATLANEFVKRGHQVRLVTLKKAVSAYELDKRVEFIGGGADINSGNFLIKRIQMISAVIKGTLFYRRQLREYKPDIILSFLTYTNLLSVINNRISRVKYPVVVSERCDPRKRSKLLIKLCNIVYPLADCIVCQSKVIQDYFLNKNPKSVTKVIPNPVNEECINKEEIIKRRKLIVAVGRLSNQKNYDLLIDAFSDIANEYSEYRLEIYGEGPERERLQKKINRLGLNDRIQLMGTKTNVMKHIADAQLFVMSSNFEGFPNALAEAMASGLPVISTNFPSGVAKELIIDGENGYVVDINNREQMADAMRKILGDPLTITKMSKNNVLLREKLNVKTVANMWENLFNDILEKRTKNEKN</sequence>
<dbReference type="GO" id="GO:0016757">
    <property type="term" value="F:glycosyltransferase activity"/>
    <property type="evidence" value="ECO:0007669"/>
    <property type="project" value="InterPro"/>
</dbReference>
<dbReference type="CDD" id="cd03820">
    <property type="entry name" value="GT4_AmsD-like"/>
    <property type="match status" value="1"/>
</dbReference>
<protein>
    <submittedName>
        <fullName evidence="3">Glycosyltransferase involved in cell wall biosynthesis</fullName>
    </submittedName>
</protein>
<dbReference type="RefSeq" id="WP_003517100.1">
    <property type="nucleotide sequence ID" value="NZ_CP013828.1"/>
</dbReference>
<organism evidence="3 4">
    <name type="scientific">Acetivibrio thermocellus AD2</name>
    <dbReference type="NCBI Taxonomy" id="1138384"/>
    <lineage>
        <taxon>Bacteria</taxon>
        <taxon>Bacillati</taxon>
        <taxon>Bacillota</taxon>
        <taxon>Clostridia</taxon>
        <taxon>Eubacteriales</taxon>
        <taxon>Oscillospiraceae</taxon>
        <taxon>Acetivibrio</taxon>
    </lineage>
</organism>
<feature type="domain" description="Glycosyl transferase family 1" evidence="1">
    <location>
        <begin position="183"/>
        <end position="347"/>
    </location>
</feature>
<dbReference type="InterPro" id="IPR028098">
    <property type="entry name" value="Glyco_trans_4-like_N"/>
</dbReference>
<dbReference type="AlphaFoldDB" id="A0AB36TED7"/>
<dbReference type="PANTHER" id="PTHR12526">
    <property type="entry name" value="GLYCOSYLTRANSFERASE"/>
    <property type="match status" value="1"/>
</dbReference>
<gene>
    <name evidence="3" type="ORF">M972_11939</name>
</gene>
<dbReference type="Pfam" id="PF00534">
    <property type="entry name" value="Glycos_transf_1"/>
    <property type="match status" value="1"/>
</dbReference>
<dbReference type="EMBL" id="PDBW01000001">
    <property type="protein sequence ID" value="PFH02173.1"/>
    <property type="molecule type" value="Genomic_DNA"/>
</dbReference>
<reference evidence="3 4" key="1">
    <citation type="submission" date="2017-09" db="EMBL/GenBank/DDBJ databases">
        <title>Evaluation of Pacific Biosciences Sequencing Technology to Finishing C. thermocellum Genome Sequences.</title>
        <authorList>
            <person name="Brown S."/>
        </authorList>
    </citation>
    <scope>NUCLEOTIDE SEQUENCE [LARGE SCALE GENOMIC DNA]</scope>
    <source>
        <strain evidence="3 4">AD2</strain>
    </source>
</reference>
<feature type="domain" description="Glycosyltransferase subfamily 4-like N-terminal" evidence="2">
    <location>
        <begin position="19"/>
        <end position="179"/>
    </location>
</feature>
<dbReference type="GeneID" id="35802983"/>
<dbReference type="InterPro" id="IPR001296">
    <property type="entry name" value="Glyco_trans_1"/>
</dbReference>
<dbReference type="Gene3D" id="3.40.50.2000">
    <property type="entry name" value="Glycogen Phosphorylase B"/>
    <property type="match status" value="2"/>
</dbReference>
<evidence type="ECO:0000259" key="1">
    <source>
        <dbReference type="Pfam" id="PF00534"/>
    </source>
</evidence>
<proteinExistence type="predicted"/>
<name>A0AB36TED7_ACETH</name>
<evidence type="ECO:0000259" key="2">
    <source>
        <dbReference type="Pfam" id="PF13579"/>
    </source>
</evidence>
<accession>A0AB36TED7</accession>
<comment type="caution">
    <text evidence="3">The sequence shown here is derived from an EMBL/GenBank/DDBJ whole genome shotgun (WGS) entry which is preliminary data.</text>
</comment>
<dbReference type="Proteomes" id="UP000223596">
    <property type="component" value="Unassembled WGS sequence"/>
</dbReference>
<evidence type="ECO:0000313" key="3">
    <source>
        <dbReference type="EMBL" id="PFH02173.1"/>
    </source>
</evidence>
<dbReference type="SUPFAM" id="SSF53756">
    <property type="entry name" value="UDP-Glycosyltransferase/glycogen phosphorylase"/>
    <property type="match status" value="1"/>
</dbReference>
<evidence type="ECO:0000313" key="4">
    <source>
        <dbReference type="Proteomes" id="UP000223596"/>
    </source>
</evidence>
<dbReference type="Pfam" id="PF13579">
    <property type="entry name" value="Glyco_trans_4_4"/>
    <property type="match status" value="1"/>
</dbReference>